<evidence type="ECO:0000313" key="2">
    <source>
        <dbReference type="EMBL" id="TKW26783.1"/>
    </source>
</evidence>
<feature type="compositionally biased region" description="Basic and acidic residues" evidence="1">
    <location>
        <begin position="186"/>
        <end position="209"/>
    </location>
</feature>
<keyword evidence="3" id="KW-1185">Reference proteome</keyword>
<feature type="compositionally biased region" description="Basic and acidic residues" evidence="1">
    <location>
        <begin position="151"/>
        <end position="162"/>
    </location>
</feature>
<feature type="compositionally biased region" description="Basic and acidic residues" evidence="1">
    <location>
        <begin position="262"/>
        <end position="274"/>
    </location>
</feature>
<gene>
    <name evidence="2" type="ORF">SEVIR_3G213800v2</name>
</gene>
<dbReference type="Proteomes" id="UP000298652">
    <property type="component" value="Chromosome 3"/>
</dbReference>
<protein>
    <recommendedName>
        <fullName evidence="4">DUF834 domain-containing protein</fullName>
    </recommendedName>
</protein>
<reference evidence="2" key="1">
    <citation type="submission" date="2019-03" db="EMBL/GenBank/DDBJ databases">
        <title>WGS assembly of Setaria viridis.</title>
        <authorList>
            <person name="Huang P."/>
            <person name="Jenkins J."/>
            <person name="Grimwood J."/>
            <person name="Barry K."/>
            <person name="Healey A."/>
            <person name="Mamidi S."/>
            <person name="Sreedasyam A."/>
            <person name="Shu S."/>
            <person name="Feldman M."/>
            <person name="Wu J."/>
            <person name="Yu Y."/>
            <person name="Chen C."/>
            <person name="Johnson J."/>
            <person name="Rokhsar D."/>
            <person name="Baxter I."/>
            <person name="Schmutz J."/>
            <person name="Brutnell T."/>
            <person name="Kellogg E."/>
        </authorList>
    </citation>
    <scope>NUCLEOTIDE SEQUENCE [LARGE SCALE GENOMIC DNA]</scope>
</reference>
<feature type="region of interest" description="Disordered" evidence="1">
    <location>
        <begin position="115"/>
        <end position="285"/>
    </location>
</feature>
<feature type="compositionally biased region" description="Gly residues" evidence="1">
    <location>
        <begin position="249"/>
        <end position="258"/>
    </location>
</feature>
<dbReference type="Gramene" id="TKW26783">
    <property type="protein sequence ID" value="TKW26783"/>
    <property type="gene ID" value="SEVIR_3G213800v2"/>
</dbReference>
<sequence>MASGVQSTASTSRESLELLEVGGARTRGPSRISDLDQAAAVPLVATVAGAAEYVPLAAAAGAGGGEGRGGGDDAAELAGLVEAPDLLGAAEVAAADEDLGQRHAAALRVGEQRRELGEEGGVHGEVPLVDGGAEPPQDGPHGAAVLVGAADHAERGEVEDHPPAAAPAGGGGVVLPSAAVGGRGRGLLERAEDPERGGGDADAVEDARRRGGGGGARGRRGGVRREQRPEVLEGRGWEGEARGRDERGGGGGGRGGVGAARLDPRRRPHGRDWGGDAGSASGRREWEGEVCAVPPCAGLLRLCVVVVSAG</sequence>
<evidence type="ECO:0000313" key="3">
    <source>
        <dbReference type="Proteomes" id="UP000298652"/>
    </source>
</evidence>
<dbReference type="AlphaFoldDB" id="A0A4U6VFN2"/>
<feature type="region of interest" description="Disordered" evidence="1">
    <location>
        <begin position="1"/>
        <end position="31"/>
    </location>
</feature>
<name>A0A4U6VFN2_SETVI</name>
<evidence type="ECO:0008006" key="4">
    <source>
        <dbReference type="Google" id="ProtNLM"/>
    </source>
</evidence>
<evidence type="ECO:0000256" key="1">
    <source>
        <dbReference type="SAM" id="MobiDB-lite"/>
    </source>
</evidence>
<accession>A0A4U6VFN2</accession>
<feature type="compositionally biased region" description="Polar residues" evidence="1">
    <location>
        <begin position="1"/>
        <end position="13"/>
    </location>
</feature>
<feature type="compositionally biased region" description="Basic and acidic residues" evidence="1">
    <location>
        <begin position="223"/>
        <end position="248"/>
    </location>
</feature>
<organism evidence="2 3">
    <name type="scientific">Setaria viridis</name>
    <name type="common">Green bristlegrass</name>
    <name type="synonym">Setaria italica subsp. viridis</name>
    <dbReference type="NCBI Taxonomy" id="4556"/>
    <lineage>
        <taxon>Eukaryota</taxon>
        <taxon>Viridiplantae</taxon>
        <taxon>Streptophyta</taxon>
        <taxon>Embryophyta</taxon>
        <taxon>Tracheophyta</taxon>
        <taxon>Spermatophyta</taxon>
        <taxon>Magnoliopsida</taxon>
        <taxon>Liliopsida</taxon>
        <taxon>Poales</taxon>
        <taxon>Poaceae</taxon>
        <taxon>PACMAD clade</taxon>
        <taxon>Panicoideae</taxon>
        <taxon>Panicodae</taxon>
        <taxon>Paniceae</taxon>
        <taxon>Cenchrinae</taxon>
        <taxon>Setaria</taxon>
    </lineage>
</organism>
<proteinExistence type="predicted"/>
<dbReference type="EMBL" id="CM016554">
    <property type="protein sequence ID" value="TKW26783.1"/>
    <property type="molecule type" value="Genomic_DNA"/>
</dbReference>